<evidence type="ECO:0000313" key="1">
    <source>
        <dbReference type="EMBL" id="AKH47601.1"/>
    </source>
</evidence>
<reference evidence="1" key="2">
    <citation type="submission" date="2015-03" db="EMBL/GenBank/DDBJ databases">
        <authorList>
            <person name="Chow C.-E.T."/>
            <person name="Winget D.M."/>
            <person name="White R.A.III."/>
            <person name="Hallam S.J."/>
            <person name="Suttle C.A."/>
        </authorList>
    </citation>
    <scope>NUCLEOTIDE SEQUENCE</scope>
    <source>
        <strain evidence="1">Oxic1_1</strain>
    </source>
</reference>
<dbReference type="EMBL" id="KR029596">
    <property type="protein sequence ID" value="AKH47601.1"/>
    <property type="molecule type" value="Genomic_DNA"/>
</dbReference>
<accession>A0A0F7L953</accession>
<sequence length="51" mass="5827">MAIGPRSFLMPWSLSRKSGEIRMAPQCRQAISAGEKFSHCQSILRTREWCS</sequence>
<proteinExistence type="predicted"/>
<organism evidence="1">
    <name type="scientific">uncultured marine virus</name>
    <dbReference type="NCBI Taxonomy" id="186617"/>
    <lineage>
        <taxon>Viruses</taxon>
        <taxon>environmental samples</taxon>
    </lineage>
</organism>
<reference evidence="1" key="1">
    <citation type="journal article" date="2015" name="Front. Microbiol.">
        <title>Combining genomic sequencing methods to explore viral diversity and reveal potential virus-host interactions.</title>
        <authorList>
            <person name="Chow C.E."/>
            <person name="Winget D.M."/>
            <person name="White R.A.III."/>
            <person name="Hallam S.J."/>
            <person name="Suttle C.A."/>
        </authorList>
    </citation>
    <scope>NUCLEOTIDE SEQUENCE</scope>
    <source>
        <strain evidence="1">Oxic1_1</strain>
    </source>
</reference>
<name>A0A0F7L953_9VIRU</name>
<protein>
    <submittedName>
        <fullName evidence="1">Peptidase M15</fullName>
    </submittedName>
</protein>